<evidence type="ECO:0000256" key="6">
    <source>
        <dbReference type="SAM" id="Phobius"/>
    </source>
</evidence>
<proteinExistence type="predicted"/>
<name>A0A1R1MJI8_9BACT</name>
<keyword evidence="8" id="KW-1185">Reference proteome</keyword>
<feature type="transmembrane region" description="Helical" evidence="6">
    <location>
        <begin position="321"/>
        <end position="339"/>
    </location>
</feature>
<protein>
    <recommendedName>
        <fullName evidence="9">Amino acid permease</fullName>
    </recommendedName>
</protein>
<dbReference type="EMBL" id="MOEN01000044">
    <property type="protein sequence ID" value="OMH39864.1"/>
    <property type="molecule type" value="Genomic_DNA"/>
</dbReference>
<gene>
    <name evidence="7" type="ORF">BLW93_08310</name>
</gene>
<dbReference type="RefSeq" id="WP_076713626.1">
    <property type="nucleotide sequence ID" value="NZ_MOEN01000044.1"/>
</dbReference>
<keyword evidence="2" id="KW-1003">Cell membrane</keyword>
<evidence type="ECO:0000256" key="1">
    <source>
        <dbReference type="ARBA" id="ARBA00004651"/>
    </source>
</evidence>
<feature type="transmembrane region" description="Helical" evidence="6">
    <location>
        <begin position="182"/>
        <end position="201"/>
    </location>
</feature>
<evidence type="ECO:0000256" key="2">
    <source>
        <dbReference type="ARBA" id="ARBA00022475"/>
    </source>
</evidence>
<feature type="transmembrane region" description="Helical" evidence="6">
    <location>
        <begin position="39"/>
        <end position="58"/>
    </location>
</feature>
<feature type="transmembrane region" description="Helical" evidence="6">
    <location>
        <begin position="267"/>
        <end position="300"/>
    </location>
</feature>
<comment type="caution">
    <text evidence="7">The sequence shown here is derived from an EMBL/GenBank/DDBJ whole genome shotgun (WGS) entry which is preliminary data.</text>
</comment>
<feature type="transmembrane region" description="Helical" evidence="6">
    <location>
        <begin position="89"/>
        <end position="113"/>
    </location>
</feature>
<feature type="transmembrane region" description="Helical" evidence="6">
    <location>
        <begin position="376"/>
        <end position="396"/>
    </location>
</feature>
<dbReference type="Gene3D" id="1.20.1740.10">
    <property type="entry name" value="Amino acid/polyamine transporter I"/>
    <property type="match status" value="1"/>
</dbReference>
<dbReference type="InterPro" id="IPR050367">
    <property type="entry name" value="APC_superfamily"/>
</dbReference>
<dbReference type="OrthoDB" id="9804700at2"/>
<dbReference type="PANTHER" id="PTHR42770">
    <property type="entry name" value="AMINO ACID TRANSPORTER-RELATED"/>
    <property type="match status" value="1"/>
</dbReference>
<feature type="transmembrane region" description="Helical" evidence="6">
    <location>
        <begin position="150"/>
        <end position="170"/>
    </location>
</feature>
<evidence type="ECO:0008006" key="9">
    <source>
        <dbReference type="Google" id="ProtNLM"/>
    </source>
</evidence>
<dbReference type="STRING" id="1914305.BLW93_08310"/>
<feature type="transmembrane region" description="Helical" evidence="6">
    <location>
        <begin position="12"/>
        <end position="33"/>
    </location>
</feature>
<accession>A0A1R1MJI8</accession>
<evidence type="ECO:0000256" key="4">
    <source>
        <dbReference type="ARBA" id="ARBA00022989"/>
    </source>
</evidence>
<evidence type="ECO:0000313" key="8">
    <source>
        <dbReference type="Proteomes" id="UP000187408"/>
    </source>
</evidence>
<organism evidence="7 8">
    <name type="scientific">Desulfurobacterium indicum</name>
    <dbReference type="NCBI Taxonomy" id="1914305"/>
    <lineage>
        <taxon>Bacteria</taxon>
        <taxon>Pseudomonadati</taxon>
        <taxon>Aquificota</taxon>
        <taxon>Aquificia</taxon>
        <taxon>Desulfurobacteriales</taxon>
        <taxon>Desulfurobacteriaceae</taxon>
        <taxon>Desulfurobacterium</taxon>
    </lineage>
</organism>
<feature type="transmembrane region" description="Helical" evidence="6">
    <location>
        <begin position="119"/>
        <end position="138"/>
    </location>
</feature>
<evidence type="ECO:0000256" key="3">
    <source>
        <dbReference type="ARBA" id="ARBA00022692"/>
    </source>
</evidence>
<dbReference type="GO" id="GO:0005886">
    <property type="term" value="C:plasma membrane"/>
    <property type="evidence" value="ECO:0007669"/>
    <property type="project" value="UniProtKB-SubCell"/>
</dbReference>
<keyword evidence="4 6" id="KW-1133">Transmembrane helix</keyword>
<dbReference type="Proteomes" id="UP000187408">
    <property type="component" value="Unassembled WGS sequence"/>
</dbReference>
<dbReference type="Pfam" id="PF13520">
    <property type="entry name" value="AA_permease_2"/>
    <property type="match status" value="1"/>
</dbReference>
<feature type="transmembrane region" description="Helical" evidence="6">
    <location>
        <begin position="345"/>
        <end position="364"/>
    </location>
</feature>
<keyword evidence="3 6" id="KW-0812">Transmembrane</keyword>
<feature type="transmembrane region" description="Helical" evidence="6">
    <location>
        <begin position="222"/>
        <end position="247"/>
    </location>
</feature>
<reference evidence="7 8" key="1">
    <citation type="submission" date="2016-10" db="EMBL/GenBank/DDBJ databases">
        <title>Genome sequence of a sulfur-reducing bacterium Desulfurobacterium indicum K6013.</title>
        <authorList>
            <person name="Cao J."/>
            <person name="Shao Z."/>
            <person name="Alain K."/>
            <person name="Jebbar M."/>
        </authorList>
    </citation>
    <scope>NUCLEOTIDE SEQUENCE [LARGE SCALE GENOMIC DNA]</scope>
    <source>
        <strain evidence="7 8">K6013</strain>
    </source>
</reference>
<dbReference type="PIRSF" id="PIRSF006060">
    <property type="entry name" value="AA_transporter"/>
    <property type="match status" value="1"/>
</dbReference>
<sequence length="439" mass="48085">MKEKKLTPIQAISLAVGTMIGASIFSIFGVGVKTAGTDLPFAFLLSGLYALMVGYSYAKLGTKIVSNAGPVAFVEKAFGNNPITGTLSILMWTSYVVSISLFAISFAGYFLPLLHLSNALKSFVIVMIIALFGALNYFGGSTAVGKLEFWIVLTKLLILLLFIVAGLASFNSSYIKPNFSPQGIRGILNASVIFFLSYMGFGLITNASENIKNPEKNVSRAIYISIITVIIVYVLVSLSALGAVPAWKLVKYQENALAVAAEPTLGKFGFMLLSIGALISISSALNATLYSGANAAYALMKEGYIPHPKKQLKREWMSEHFGLYITCTLALLFALLFDITSVASIISLVTTILYIFVLFSHIKLIELQKAEGRKGLVFFNLIVITFVAIEILLYQFRNSPKTFITSIIILAACFTAEILYYGKQRKIRIFKNRTRESYH</sequence>
<keyword evidence="5 6" id="KW-0472">Membrane</keyword>
<dbReference type="AlphaFoldDB" id="A0A1R1MJI8"/>
<evidence type="ECO:0000313" key="7">
    <source>
        <dbReference type="EMBL" id="OMH39864.1"/>
    </source>
</evidence>
<feature type="transmembrane region" description="Helical" evidence="6">
    <location>
        <begin position="402"/>
        <end position="421"/>
    </location>
</feature>
<dbReference type="PANTHER" id="PTHR42770:SF11">
    <property type="entry name" value="INNER MEMBRANE TRANSPORT PROTEIN YBAT"/>
    <property type="match status" value="1"/>
</dbReference>
<dbReference type="GO" id="GO:0022857">
    <property type="term" value="F:transmembrane transporter activity"/>
    <property type="evidence" value="ECO:0007669"/>
    <property type="project" value="InterPro"/>
</dbReference>
<comment type="subcellular location">
    <subcellularLocation>
        <location evidence="1">Cell membrane</location>
        <topology evidence="1">Multi-pass membrane protein</topology>
    </subcellularLocation>
</comment>
<evidence type="ECO:0000256" key="5">
    <source>
        <dbReference type="ARBA" id="ARBA00023136"/>
    </source>
</evidence>
<dbReference type="InterPro" id="IPR002293">
    <property type="entry name" value="AA/rel_permease1"/>
</dbReference>